<proteinExistence type="predicted"/>
<dbReference type="InterPro" id="IPR023214">
    <property type="entry name" value="HAD_sf"/>
</dbReference>
<dbReference type="SUPFAM" id="SSF56784">
    <property type="entry name" value="HAD-like"/>
    <property type="match status" value="1"/>
</dbReference>
<keyword evidence="2" id="KW-1185">Reference proteome</keyword>
<dbReference type="EMBL" id="NBSH01000001">
    <property type="protein sequence ID" value="ORX40875.1"/>
    <property type="molecule type" value="Genomic_DNA"/>
</dbReference>
<dbReference type="Proteomes" id="UP000193218">
    <property type="component" value="Unassembled WGS sequence"/>
</dbReference>
<dbReference type="InterPro" id="IPR006439">
    <property type="entry name" value="HAD-SF_hydro_IA"/>
</dbReference>
<dbReference type="GO" id="GO:0005634">
    <property type="term" value="C:nucleus"/>
    <property type="evidence" value="ECO:0007669"/>
    <property type="project" value="TreeGrafter"/>
</dbReference>
<dbReference type="Gene3D" id="1.10.150.720">
    <property type="entry name" value="Haloacid dehalogenase-like hydrolase"/>
    <property type="match status" value="1"/>
</dbReference>
<dbReference type="Gene3D" id="3.40.50.1000">
    <property type="entry name" value="HAD superfamily/HAD-like"/>
    <property type="match status" value="1"/>
</dbReference>
<comment type="caution">
    <text evidence="1">The sequence shown here is derived from an EMBL/GenBank/DDBJ whole genome shotgun (WGS) entry which is preliminary data.</text>
</comment>
<accession>A0A1Y1UUJ8</accession>
<dbReference type="Pfam" id="PF00702">
    <property type="entry name" value="Hydrolase"/>
    <property type="match status" value="1"/>
</dbReference>
<dbReference type="PANTHER" id="PTHR46191:SF2">
    <property type="entry name" value="HALOACID DEHALOGENASE-LIKE HYDROLASE DOMAIN-CONTAINING PROTEIN 3"/>
    <property type="match status" value="1"/>
</dbReference>
<dbReference type="NCBIfam" id="TIGR01549">
    <property type="entry name" value="HAD-SF-IA-v1"/>
    <property type="match status" value="1"/>
</dbReference>
<dbReference type="STRING" id="4999.A0A1Y1UUJ8"/>
<reference evidence="1 2" key="1">
    <citation type="submission" date="2017-03" db="EMBL/GenBank/DDBJ databases">
        <title>Widespread Adenine N6-methylation of Active Genes in Fungi.</title>
        <authorList>
            <consortium name="DOE Joint Genome Institute"/>
            <person name="Mondo S.J."/>
            <person name="Dannebaum R.O."/>
            <person name="Kuo R.C."/>
            <person name="Louie K.B."/>
            <person name="Bewick A.J."/>
            <person name="Labutti K."/>
            <person name="Haridas S."/>
            <person name="Kuo A."/>
            <person name="Salamov A."/>
            <person name="Ahrendt S.R."/>
            <person name="Lau R."/>
            <person name="Bowen B.P."/>
            <person name="Lipzen A."/>
            <person name="Sullivan W."/>
            <person name="Andreopoulos W.B."/>
            <person name="Clum A."/>
            <person name="Lindquist E."/>
            <person name="Daum C."/>
            <person name="Northen T.R."/>
            <person name="Ramamoorthy G."/>
            <person name="Schmitz R.J."/>
            <person name="Gryganskyi A."/>
            <person name="Culley D."/>
            <person name="Magnuson J."/>
            <person name="James T.Y."/>
            <person name="O'Malley M.A."/>
            <person name="Stajich J.E."/>
            <person name="Spatafora J.W."/>
            <person name="Visel A."/>
            <person name="Grigoriev I.V."/>
        </authorList>
    </citation>
    <scope>NUCLEOTIDE SEQUENCE [LARGE SCALE GENOMIC DNA]</scope>
    <source>
        <strain evidence="1 2">NRRL Y-17943</strain>
    </source>
</reference>
<organism evidence="1 2">
    <name type="scientific">Kockovaella imperatae</name>
    <dbReference type="NCBI Taxonomy" id="4999"/>
    <lineage>
        <taxon>Eukaryota</taxon>
        <taxon>Fungi</taxon>
        <taxon>Dikarya</taxon>
        <taxon>Basidiomycota</taxon>
        <taxon>Agaricomycotina</taxon>
        <taxon>Tremellomycetes</taxon>
        <taxon>Tremellales</taxon>
        <taxon>Cuniculitremaceae</taxon>
        <taxon>Kockovaella</taxon>
    </lineage>
</organism>
<protein>
    <submittedName>
        <fullName evidence="1">HAD-like domain-containing protein</fullName>
    </submittedName>
</protein>
<evidence type="ECO:0000313" key="1">
    <source>
        <dbReference type="EMBL" id="ORX40875.1"/>
    </source>
</evidence>
<dbReference type="GeneID" id="33556195"/>
<dbReference type="PANTHER" id="PTHR46191">
    <property type="match status" value="1"/>
</dbReference>
<dbReference type="AlphaFoldDB" id="A0A1Y1UUJ8"/>
<dbReference type="FunCoup" id="A0A1Y1UUJ8">
    <property type="interactions" value="181"/>
</dbReference>
<dbReference type="SFLD" id="SFLDS00003">
    <property type="entry name" value="Haloacid_Dehalogenase"/>
    <property type="match status" value="1"/>
</dbReference>
<sequence>MSITLRGSLRLRAVSLKLSYHIVPRRPMASSSSTAAGPVRLVLFDIFDTLCTPRMPIYEQYHEEVLKTSLHSSSISPESIRQGFKIAYKEMNQIWPLYGKHTDPPTAPEDWWAELIRRCMVHAGGDEQEVLQVMPRLGPALLERFESDEGYEPFPEALTTLVRLRRKGVKVSLVSNADPRILKTLDALSITHLLSYPPTLSWDVELSKPDPAIFQKACESCGESVGEGVIMVGDELKADYRGAINAGLEARLIRRPGEWSDGAVRAPEEDLQGVHVIRDLDEVVQEVDRRNLTQNPGRPPDKPA</sequence>
<dbReference type="InterPro" id="IPR051828">
    <property type="entry name" value="HAD-like_hydrolase_domain"/>
</dbReference>
<dbReference type="InterPro" id="IPR044924">
    <property type="entry name" value="HAD-SF_hydro_IA_REG-2-like_cap"/>
</dbReference>
<evidence type="ECO:0000313" key="2">
    <source>
        <dbReference type="Proteomes" id="UP000193218"/>
    </source>
</evidence>
<dbReference type="InParanoid" id="A0A1Y1UUJ8"/>
<dbReference type="GO" id="GO:0016791">
    <property type="term" value="F:phosphatase activity"/>
    <property type="evidence" value="ECO:0007669"/>
    <property type="project" value="UniProtKB-ARBA"/>
</dbReference>
<dbReference type="SFLD" id="SFLDG01129">
    <property type="entry name" value="C1.5:_HAD__Beta-PGM__Phosphata"/>
    <property type="match status" value="1"/>
</dbReference>
<dbReference type="InterPro" id="IPR036412">
    <property type="entry name" value="HAD-like_sf"/>
</dbReference>
<dbReference type="OrthoDB" id="444127at2759"/>
<name>A0A1Y1UUJ8_9TREE</name>
<gene>
    <name evidence="1" type="ORF">BD324DRAFT_612418</name>
</gene>
<dbReference type="RefSeq" id="XP_021874554.1">
    <property type="nucleotide sequence ID" value="XM_022014387.1"/>
</dbReference>